<dbReference type="InterPro" id="IPR027275">
    <property type="entry name" value="PRC-brl_dom"/>
</dbReference>
<evidence type="ECO:0000313" key="4">
    <source>
        <dbReference type="EMBL" id="PTW62940.1"/>
    </source>
</evidence>
<keyword evidence="5" id="KW-1185">Reference proteome</keyword>
<comment type="caution">
    <text evidence="4">The sequence shown here is derived from an EMBL/GenBank/DDBJ whole genome shotgun (WGS) entry which is preliminary data.</text>
</comment>
<evidence type="ECO:0000313" key="5">
    <source>
        <dbReference type="Proteomes" id="UP000244081"/>
    </source>
</evidence>
<feature type="signal peptide" evidence="2">
    <location>
        <begin position="1"/>
        <end position="21"/>
    </location>
</feature>
<evidence type="ECO:0000256" key="2">
    <source>
        <dbReference type="SAM" id="SignalP"/>
    </source>
</evidence>
<dbReference type="RefSeq" id="WP_107988435.1">
    <property type="nucleotide sequence ID" value="NZ_QAYG01000001.1"/>
</dbReference>
<reference evidence="4 5" key="1">
    <citation type="submission" date="2018-04" db="EMBL/GenBank/DDBJ databases">
        <title>Genomic Encyclopedia of Archaeal and Bacterial Type Strains, Phase II (KMG-II): from individual species to whole genera.</title>
        <authorList>
            <person name="Goeker M."/>
        </authorList>
    </citation>
    <scope>NUCLEOTIDE SEQUENCE [LARGE SCALE GENOMIC DNA]</scope>
    <source>
        <strain evidence="4 5">DSM 23382</strain>
    </source>
</reference>
<sequence length="328" mass="33923">MIRTLLTTTALTAMLTAGAFAAEPAKTTNDAAGATSYSADTTKTGAADTMSGERYVRAAKGQLLASEVMGETVYNSAGENAESIGDVNDVVMSPEGDAEAIVIGVGGFLGVGEKEVAVNFDRVSWAERDGDRYLTIDATKDDLESAPAFDRSVFEPSQEDMKTSMSDDTATADGSSVAGDMAANDKTMNSQTMDSDTTSAAGSVAASDDAMKSAENGDMAGTSVDPSVLSADEMIGTAVYGANDSDLGEVNDVIVSPDGKLVGYVIDVGGFLGLGEKPVALDASKLNVTKNANGEMQIHTTLTQDELKSYPTYSEEAYKANPDAVLVR</sequence>
<name>A0A2T5VGS0_9HYPH</name>
<dbReference type="SUPFAM" id="SSF50346">
    <property type="entry name" value="PRC-barrel domain"/>
    <property type="match status" value="2"/>
</dbReference>
<gene>
    <name evidence="4" type="ORF">C8N35_101989</name>
</gene>
<dbReference type="InterPro" id="IPR011033">
    <property type="entry name" value="PRC_barrel-like_sf"/>
</dbReference>
<proteinExistence type="predicted"/>
<dbReference type="OrthoDB" id="7876889at2"/>
<dbReference type="PANTHER" id="PTHR36505:SF1">
    <property type="entry name" value="BLR1072 PROTEIN"/>
    <property type="match status" value="1"/>
</dbReference>
<keyword evidence="2" id="KW-0732">Signal</keyword>
<feature type="domain" description="PRC-barrel" evidence="3">
    <location>
        <begin position="229"/>
        <end position="291"/>
    </location>
</feature>
<feature type="compositionally biased region" description="Low complexity" evidence="1">
    <location>
        <begin position="194"/>
        <end position="208"/>
    </location>
</feature>
<feature type="chain" id="PRO_5015395016" evidence="2">
    <location>
        <begin position="22"/>
        <end position="328"/>
    </location>
</feature>
<dbReference type="AlphaFoldDB" id="A0A2T5VGS0"/>
<protein>
    <submittedName>
        <fullName evidence="4">PRC-barrel domain protein</fullName>
    </submittedName>
</protein>
<dbReference type="EMBL" id="QAYG01000001">
    <property type="protein sequence ID" value="PTW62940.1"/>
    <property type="molecule type" value="Genomic_DNA"/>
</dbReference>
<feature type="domain" description="PRC-barrel" evidence="3">
    <location>
        <begin position="62"/>
        <end position="143"/>
    </location>
</feature>
<accession>A0A2T5VGS0</accession>
<dbReference type="Proteomes" id="UP000244081">
    <property type="component" value="Unassembled WGS sequence"/>
</dbReference>
<organism evidence="4 5">
    <name type="scientific">Breoghania corrubedonensis</name>
    <dbReference type="NCBI Taxonomy" id="665038"/>
    <lineage>
        <taxon>Bacteria</taxon>
        <taxon>Pseudomonadati</taxon>
        <taxon>Pseudomonadota</taxon>
        <taxon>Alphaproteobacteria</taxon>
        <taxon>Hyphomicrobiales</taxon>
        <taxon>Stappiaceae</taxon>
        <taxon>Breoghania</taxon>
    </lineage>
</organism>
<evidence type="ECO:0000259" key="3">
    <source>
        <dbReference type="Pfam" id="PF05239"/>
    </source>
</evidence>
<dbReference type="Gene3D" id="2.30.30.240">
    <property type="entry name" value="PRC-barrel domain"/>
    <property type="match status" value="2"/>
</dbReference>
<feature type="compositionally biased region" description="Polar residues" evidence="1">
    <location>
        <begin position="163"/>
        <end position="174"/>
    </location>
</feature>
<feature type="region of interest" description="Disordered" evidence="1">
    <location>
        <begin position="147"/>
        <end position="208"/>
    </location>
</feature>
<dbReference type="PANTHER" id="PTHR36505">
    <property type="entry name" value="BLR1072 PROTEIN"/>
    <property type="match status" value="1"/>
</dbReference>
<dbReference type="Pfam" id="PF05239">
    <property type="entry name" value="PRC"/>
    <property type="match status" value="2"/>
</dbReference>
<evidence type="ECO:0000256" key="1">
    <source>
        <dbReference type="SAM" id="MobiDB-lite"/>
    </source>
</evidence>